<accession>A0A4C1YY02</accession>
<dbReference type="AlphaFoldDB" id="A0A4C1YY02"/>
<evidence type="ECO:0000313" key="1">
    <source>
        <dbReference type="EMBL" id="GBP80978.1"/>
    </source>
</evidence>
<sequence>MFRVHQRVDRRTPPLKLFNRPIPLITEVWCFGVNAGISPTHRPGLTDYHSAPQSLVQTILQINSKPPHAIDSCDYVIQYEALA</sequence>
<protein>
    <submittedName>
        <fullName evidence="1">Uncharacterized protein</fullName>
    </submittedName>
</protein>
<keyword evidence="2" id="KW-1185">Reference proteome</keyword>
<name>A0A4C1YY02_EUMVA</name>
<comment type="caution">
    <text evidence="1">The sequence shown here is derived from an EMBL/GenBank/DDBJ whole genome shotgun (WGS) entry which is preliminary data.</text>
</comment>
<gene>
    <name evidence="1" type="ORF">EVAR_54142_1</name>
</gene>
<dbReference type="EMBL" id="BGZK01001490">
    <property type="protein sequence ID" value="GBP80978.1"/>
    <property type="molecule type" value="Genomic_DNA"/>
</dbReference>
<evidence type="ECO:0000313" key="2">
    <source>
        <dbReference type="Proteomes" id="UP000299102"/>
    </source>
</evidence>
<proteinExistence type="predicted"/>
<organism evidence="1 2">
    <name type="scientific">Eumeta variegata</name>
    <name type="common">Bagworm moth</name>
    <name type="synonym">Eumeta japonica</name>
    <dbReference type="NCBI Taxonomy" id="151549"/>
    <lineage>
        <taxon>Eukaryota</taxon>
        <taxon>Metazoa</taxon>
        <taxon>Ecdysozoa</taxon>
        <taxon>Arthropoda</taxon>
        <taxon>Hexapoda</taxon>
        <taxon>Insecta</taxon>
        <taxon>Pterygota</taxon>
        <taxon>Neoptera</taxon>
        <taxon>Endopterygota</taxon>
        <taxon>Lepidoptera</taxon>
        <taxon>Glossata</taxon>
        <taxon>Ditrysia</taxon>
        <taxon>Tineoidea</taxon>
        <taxon>Psychidae</taxon>
        <taxon>Oiketicinae</taxon>
        <taxon>Eumeta</taxon>
    </lineage>
</organism>
<reference evidence="1 2" key="1">
    <citation type="journal article" date="2019" name="Commun. Biol.">
        <title>The bagworm genome reveals a unique fibroin gene that provides high tensile strength.</title>
        <authorList>
            <person name="Kono N."/>
            <person name="Nakamura H."/>
            <person name="Ohtoshi R."/>
            <person name="Tomita M."/>
            <person name="Numata K."/>
            <person name="Arakawa K."/>
        </authorList>
    </citation>
    <scope>NUCLEOTIDE SEQUENCE [LARGE SCALE GENOMIC DNA]</scope>
</reference>
<dbReference type="Proteomes" id="UP000299102">
    <property type="component" value="Unassembled WGS sequence"/>
</dbReference>